<sequence>MNEPGTTETDALHNLPEPSEMRKRFDALRWEEKMVRERLEENRKVISHLDAFLENQPKVAARLEFLCQSLFGEILDEVQRNLTYALREVLAQDLKVTSTREVQRGKVAITFGIERDGQPEDILTGQGGSVCNIISVGLRLIAMSQLDEKEHRRFLILDEQDCWLRPDLVSRLMFIIYTIAHRMDFQILVISHHDINYFREYADRIYRILPETGKGKGVSLEMLEQVPTKREDPG</sequence>
<dbReference type="RefSeq" id="WP_281795615.1">
    <property type="nucleotide sequence ID" value="NZ_BSDR01000001.1"/>
</dbReference>
<evidence type="ECO:0000313" key="1">
    <source>
        <dbReference type="EMBL" id="GLI35628.1"/>
    </source>
</evidence>
<reference evidence="1" key="1">
    <citation type="submission" date="2022-12" db="EMBL/GenBank/DDBJ databases">
        <title>Reference genome sequencing for broad-spectrum identification of bacterial and archaeal isolates by mass spectrometry.</title>
        <authorList>
            <person name="Sekiguchi Y."/>
            <person name="Tourlousse D.M."/>
        </authorList>
    </citation>
    <scope>NUCLEOTIDE SEQUENCE</scope>
    <source>
        <strain evidence="1">ASRB1</strain>
    </source>
</reference>
<name>A0A9W6FVJ5_9BACT</name>
<evidence type="ECO:0008006" key="3">
    <source>
        <dbReference type="Google" id="ProtNLM"/>
    </source>
</evidence>
<gene>
    <name evidence="1" type="ORF">DAMNIGENAA_30610</name>
</gene>
<proteinExistence type="predicted"/>
<organism evidence="1 2">
    <name type="scientific">Desulforhabdus amnigena</name>
    <dbReference type="NCBI Taxonomy" id="40218"/>
    <lineage>
        <taxon>Bacteria</taxon>
        <taxon>Pseudomonadati</taxon>
        <taxon>Thermodesulfobacteriota</taxon>
        <taxon>Syntrophobacteria</taxon>
        <taxon>Syntrophobacterales</taxon>
        <taxon>Syntrophobacteraceae</taxon>
        <taxon>Desulforhabdus</taxon>
    </lineage>
</organism>
<protein>
    <recommendedName>
        <fullName evidence="3">DNA repair protein</fullName>
    </recommendedName>
</protein>
<evidence type="ECO:0000313" key="2">
    <source>
        <dbReference type="Proteomes" id="UP001144372"/>
    </source>
</evidence>
<dbReference type="AlphaFoldDB" id="A0A9W6FVJ5"/>
<keyword evidence="2" id="KW-1185">Reference proteome</keyword>
<dbReference type="Proteomes" id="UP001144372">
    <property type="component" value="Unassembled WGS sequence"/>
</dbReference>
<dbReference type="InterPro" id="IPR027417">
    <property type="entry name" value="P-loop_NTPase"/>
</dbReference>
<dbReference type="Gene3D" id="3.40.50.300">
    <property type="entry name" value="P-loop containing nucleotide triphosphate hydrolases"/>
    <property type="match status" value="1"/>
</dbReference>
<comment type="caution">
    <text evidence="1">The sequence shown here is derived from an EMBL/GenBank/DDBJ whole genome shotgun (WGS) entry which is preliminary data.</text>
</comment>
<dbReference type="EMBL" id="BSDR01000001">
    <property type="protein sequence ID" value="GLI35628.1"/>
    <property type="molecule type" value="Genomic_DNA"/>
</dbReference>
<accession>A0A9W6FVJ5</accession>
<dbReference type="SUPFAM" id="SSF52540">
    <property type="entry name" value="P-loop containing nucleoside triphosphate hydrolases"/>
    <property type="match status" value="1"/>
</dbReference>